<dbReference type="HOGENOM" id="CLU_093450_1_0_0"/>
<dbReference type="STRING" id="187101.VC03_02265"/>
<dbReference type="OrthoDB" id="9781459at2"/>
<dbReference type="Proteomes" id="UP000033103">
    <property type="component" value="Chromosome"/>
</dbReference>
<keyword evidence="3" id="KW-1185">Reference proteome</keyword>
<dbReference type="KEGG" id="sns:VC03_02265"/>
<dbReference type="InterPro" id="IPR011733">
    <property type="entry name" value="CHP02185_IM"/>
</dbReference>
<dbReference type="EMBL" id="CP011280">
    <property type="protein sequence ID" value="AKC95375.1"/>
    <property type="molecule type" value="Genomic_DNA"/>
</dbReference>
<feature type="transmembrane region" description="Helical" evidence="1">
    <location>
        <begin position="38"/>
        <end position="56"/>
    </location>
</feature>
<dbReference type="RefSeq" id="WP_046328481.1">
    <property type="nucleotide sequence ID" value="NZ_CP011280.1"/>
</dbReference>
<dbReference type="Pfam" id="PF09605">
    <property type="entry name" value="Trep_Strep"/>
    <property type="match status" value="1"/>
</dbReference>
<proteinExistence type="predicted"/>
<evidence type="ECO:0000313" key="3">
    <source>
        <dbReference type="Proteomes" id="UP000033103"/>
    </source>
</evidence>
<name>A0A0E3Z9S5_9FUSO</name>
<evidence type="ECO:0008006" key="4">
    <source>
        <dbReference type="Google" id="ProtNLM"/>
    </source>
</evidence>
<reference evidence="2 3" key="1">
    <citation type="journal article" date="2012" name="BMC Genomics">
        <title>Genomic sequence analysis and characterization of Sneathia amnii sp. nov.</title>
        <authorList>
            <consortium name="Vaginal Microbiome Consortium (additional members)"/>
            <person name="Harwich M.D.Jr."/>
            <person name="Serrano M.G."/>
            <person name="Fettweis J.M."/>
            <person name="Alves J.M."/>
            <person name="Reimers M.A."/>
            <person name="Buck G.A."/>
            <person name="Jefferson K.K."/>
        </authorList>
    </citation>
    <scope>NUCLEOTIDE SEQUENCE [LARGE SCALE GENOMIC DNA]</scope>
    <source>
        <strain evidence="2 3">SN35</strain>
    </source>
</reference>
<accession>A0A0E3Z9S5</accession>
<keyword evidence="1" id="KW-0812">Transmembrane</keyword>
<feature type="transmembrane region" description="Helical" evidence="1">
    <location>
        <begin position="68"/>
        <end position="101"/>
    </location>
</feature>
<evidence type="ECO:0000313" key="2">
    <source>
        <dbReference type="EMBL" id="AKC95375.1"/>
    </source>
</evidence>
<feature type="transmembrane region" description="Helical" evidence="1">
    <location>
        <begin position="161"/>
        <end position="184"/>
    </location>
</feature>
<dbReference type="AlphaFoldDB" id="A0A0E3Z9S5"/>
<evidence type="ECO:0000256" key="1">
    <source>
        <dbReference type="SAM" id="Phobius"/>
    </source>
</evidence>
<feature type="transmembrane region" description="Helical" evidence="1">
    <location>
        <begin position="12"/>
        <end position="32"/>
    </location>
</feature>
<dbReference type="PATRIC" id="fig|1069640.6.peg.433"/>
<keyword evidence="1" id="KW-1133">Transmembrane helix</keyword>
<dbReference type="NCBIfam" id="TIGR02185">
    <property type="entry name" value="Trep_Strep"/>
    <property type="match status" value="1"/>
</dbReference>
<gene>
    <name evidence="2" type="ORF">VC03_02265</name>
</gene>
<keyword evidence="1" id="KW-0472">Membrane</keyword>
<sequence length="197" mass="21789">MENKILNVKDLINAGLFSVLILFFTFVCGMVAHSPVTMPFLPFLIGVVTGPVYMLYSTKITKPGMIIIQQFVLGLVFLATGHGIFVIGTLMICAIIAEFVIRKDNYTNLNAKRIAFSITPMGVIGNFVPLLISRDKVYQRLVMHRGVEFANKFMNAMSYKVIVPCILLASVGGFIGCTIGIHLLKKHFVKAGMLKEK</sequence>
<feature type="transmembrane region" description="Helical" evidence="1">
    <location>
        <begin position="113"/>
        <end position="132"/>
    </location>
</feature>
<organism evidence="2 3">
    <name type="scientific">Sneathia vaginalis</name>
    <dbReference type="NCBI Taxonomy" id="187101"/>
    <lineage>
        <taxon>Bacteria</taxon>
        <taxon>Fusobacteriati</taxon>
        <taxon>Fusobacteriota</taxon>
        <taxon>Fusobacteriia</taxon>
        <taxon>Fusobacteriales</taxon>
        <taxon>Leptotrichiaceae</taxon>
        <taxon>Sneathia</taxon>
    </lineage>
</organism>
<protein>
    <recommendedName>
        <fullName evidence="4">Trep_Strep domain-containing protein</fullName>
    </recommendedName>
</protein>